<name>A0A6G3WSD6_9ACTN</name>
<evidence type="ECO:0000256" key="1">
    <source>
        <dbReference type="SAM" id="MobiDB-lite"/>
    </source>
</evidence>
<comment type="caution">
    <text evidence="2">The sequence shown here is derived from an EMBL/GenBank/DDBJ whole genome shotgun (WGS) entry which is preliminary data.</text>
</comment>
<gene>
    <name evidence="2" type="ORF">G3M58_18520</name>
</gene>
<accession>A0A6G3WSD6</accession>
<proteinExistence type="predicted"/>
<evidence type="ECO:0000313" key="2">
    <source>
        <dbReference type="EMBL" id="NEE08439.1"/>
    </source>
</evidence>
<dbReference type="EMBL" id="JAAGMN010001853">
    <property type="protein sequence ID" value="NEE08439.1"/>
    <property type="molecule type" value="Genomic_DNA"/>
</dbReference>
<organism evidence="2">
    <name type="scientific">Streptomyces sp. SID7499</name>
    <dbReference type="NCBI Taxonomy" id="2706086"/>
    <lineage>
        <taxon>Bacteria</taxon>
        <taxon>Bacillati</taxon>
        <taxon>Actinomycetota</taxon>
        <taxon>Actinomycetes</taxon>
        <taxon>Kitasatosporales</taxon>
        <taxon>Streptomycetaceae</taxon>
        <taxon>Streptomyces</taxon>
    </lineage>
</organism>
<dbReference type="AlphaFoldDB" id="A0A6G3WSD6"/>
<protein>
    <submittedName>
        <fullName evidence="2">Uncharacterized protein</fullName>
    </submittedName>
</protein>
<reference evidence="2" key="1">
    <citation type="submission" date="2020-01" db="EMBL/GenBank/DDBJ databases">
        <title>Insect and environment-associated Actinomycetes.</title>
        <authorList>
            <person name="Currrie C."/>
            <person name="Chevrette M."/>
            <person name="Carlson C."/>
            <person name="Stubbendieck R."/>
            <person name="Wendt-Pienkowski E."/>
        </authorList>
    </citation>
    <scope>NUCLEOTIDE SEQUENCE</scope>
    <source>
        <strain evidence="2">SID7499</strain>
    </source>
</reference>
<sequence length="49" mass="4753">MPAIAPPETDQPDAAESDTAAPAGPQTDDGQGDHGTAEPVDLVGALLAA</sequence>
<feature type="region of interest" description="Disordered" evidence="1">
    <location>
        <begin position="1"/>
        <end position="49"/>
    </location>
</feature>